<feature type="region of interest" description="Disordered" evidence="1">
    <location>
        <begin position="317"/>
        <end position="347"/>
    </location>
</feature>
<dbReference type="Proteomes" id="UP000192257">
    <property type="component" value="Unassembled WGS sequence"/>
</dbReference>
<dbReference type="OrthoDB" id="247258at2759"/>
<feature type="compositionally biased region" description="Low complexity" evidence="1">
    <location>
        <begin position="276"/>
        <end position="285"/>
    </location>
</feature>
<dbReference type="GeneID" id="39987854"/>
<dbReference type="VEuPathDB" id="TriTrypDB:TM35_000271810"/>
<accession>A0A1X0NPR9</accession>
<dbReference type="EMBL" id="NBCO01000027">
    <property type="protein sequence ID" value="ORC86591.1"/>
    <property type="molecule type" value="Genomic_DNA"/>
</dbReference>
<evidence type="ECO:0000256" key="1">
    <source>
        <dbReference type="SAM" id="MobiDB-lite"/>
    </source>
</evidence>
<feature type="compositionally biased region" description="Basic and acidic residues" evidence="1">
    <location>
        <begin position="246"/>
        <end position="263"/>
    </location>
</feature>
<reference evidence="2 3" key="1">
    <citation type="submission" date="2017-03" db="EMBL/GenBank/DDBJ databases">
        <title>An alternative strategy for trypanosome survival in the mammalian bloodstream revealed through genome and transcriptome analysis of the ubiquitous bovine parasite Trypanosoma (Megatrypanum) theileri.</title>
        <authorList>
            <person name="Kelly S."/>
            <person name="Ivens A."/>
            <person name="Mott A."/>
            <person name="O'Neill E."/>
            <person name="Emms D."/>
            <person name="Macleod O."/>
            <person name="Voorheis P."/>
            <person name="Matthews J."/>
            <person name="Matthews K."/>
            <person name="Carrington M."/>
        </authorList>
    </citation>
    <scope>NUCLEOTIDE SEQUENCE [LARGE SCALE GENOMIC DNA]</scope>
    <source>
        <strain evidence="2">Edinburgh</strain>
    </source>
</reference>
<feature type="region of interest" description="Disordered" evidence="1">
    <location>
        <begin position="246"/>
        <end position="288"/>
    </location>
</feature>
<keyword evidence="3" id="KW-1185">Reference proteome</keyword>
<name>A0A1X0NPR9_9TRYP</name>
<evidence type="ECO:0000313" key="3">
    <source>
        <dbReference type="Proteomes" id="UP000192257"/>
    </source>
</evidence>
<comment type="caution">
    <text evidence="2">The sequence shown here is derived from an EMBL/GenBank/DDBJ whole genome shotgun (WGS) entry which is preliminary data.</text>
</comment>
<organism evidence="2 3">
    <name type="scientific">Trypanosoma theileri</name>
    <dbReference type="NCBI Taxonomy" id="67003"/>
    <lineage>
        <taxon>Eukaryota</taxon>
        <taxon>Discoba</taxon>
        <taxon>Euglenozoa</taxon>
        <taxon>Kinetoplastea</taxon>
        <taxon>Metakinetoplastina</taxon>
        <taxon>Trypanosomatida</taxon>
        <taxon>Trypanosomatidae</taxon>
        <taxon>Trypanosoma</taxon>
    </lineage>
</organism>
<proteinExistence type="predicted"/>
<sequence>MQSQQLLYLDEMDSRVPEPGAFVRPQEGGSIENETFFQTELCCSTLGNAEKPNVQPVTTIEATPALLFTPLEGVCASQQQQQQTQQWRKSKRGCEETSQPAGYTTNTIINTNTITTTNTTTTTTTTTNTVLAGKTGRCRSRQTISSSVAGGAAAVSDFCSDMGWGAPGDSPVSSVECNTEDDGEDFEDELSNAKKRASEGVRAQHLYSADLGSRFCHSSAMSRFTRACFASAASIFSAPQPLRSVGLRDNEEKEKEDEKKYRDIYSQASVPPLPPSSSSSSSSSLTVARRDGNTALNFTSNDVSIVRAFAMSLLEEEEKKKKKSRRNRKEELEREEEEGMDDCLSYM</sequence>
<gene>
    <name evidence="2" type="ORF">TM35_000271810</name>
</gene>
<evidence type="ECO:0000313" key="2">
    <source>
        <dbReference type="EMBL" id="ORC86591.1"/>
    </source>
</evidence>
<protein>
    <submittedName>
        <fullName evidence="2">Uncharacterized protein</fullName>
    </submittedName>
</protein>
<dbReference type="RefSeq" id="XP_028880657.1">
    <property type="nucleotide sequence ID" value="XM_029028074.1"/>
</dbReference>
<dbReference type="AlphaFoldDB" id="A0A1X0NPR9"/>